<evidence type="ECO:0000259" key="4">
    <source>
        <dbReference type="Pfam" id="PF07523"/>
    </source>
</evidence>
<sequence>MMKKILTIGICFMMLLLCIQPLSAKEDTLSDDAKYHVVNVTKDGTTEIIKTYDSYGEAKVSHTLLKNQYNNLGITYGTSFLTIEYGVVGFEKADDCSFNVEYRNDANGKDGYTNGCYGADAAFLEYNYGDNQVKFMLSGVIGWAEGKDVTIYPIEQVSKSSTYSVKDGYLYHHISSDIHALDYDTSVKLEKDVSGLSEGKTYYSYDGHYFYEDFRKMINDYRDDTHKQSKNKDSPFYNYFQYISQRTTSNYQKEDLDAYFKDQLAINHSITSFYDKDNQIHDILTQSNLPQAISAFLQYQNQYGANALLNLGLSMNESATGKSVLAYQRNNLFGHAAYDSDVEKNASRYQSINASVYAHDVQYISKSYTNPDEFPYAGGFFGDKSAGMNVKYASDPYWGEKAAQYAMEIDEALGGKDQSQYALGISNQKEISVYTSADTKSKKLYTIEKGATFSFVLLEEIKNKDGQWYRVQSDIALNKDRKRVNDGTYSFKDSYGYIKAENIQTIIHPKQLSDVNYIDITFDANGGTFYPNQKSVTLQVKNGIIPSVTTPVKEHALFKGWDKEVQAATETTTYRAIYDQVKDVTISKKPKTKYTYQELLDVKDGMLSITFENGDKKEVAIESEMVSGYDSKKTGKQVLDITYAGYTIHYEIEVDKDSQKKNETLSSTADEIIKNYAGKRDLSEESMEQLEQFQKDMRGADVNIFTAAQIRMLDQIFQENLHPSYSVVIKDKSHDLAVSGLSLAIQDESFLNHLFPKTIILQVKDTIGKEQKALVEKVADANYVRLDECFTISGKNDFGSLQGKSEMLFSIQKPKEHNYRQYRIYYIDGEDVYQLPTSQTKDRIIFQSEHIGSFAIVSTTNTRLQESDNIIENNSIKTNGTNYIMRYLIVPCVILLILLSLYIALRIYMKKHRLQFRWKKNKKRKKLTRGERHEKK</sequence>
<dbReference type="Gene3D" id="1.10.530.10">
    <property type="match status" value="1"/>
</dbReference>
<feature type="transmembrane region" description="Helical" evidence="1">
    <location>
        <begin position="884"/>
        <end position="909"/>
    </location>
</feature>
<evidence type="ECO:0000259" key="3">
    <source>
        <dbReference type="Pfam" id="PF01832"/>
    </source>
</evidence>
<organism evidence="5 6">
    <name type="scientific">[Eubacterium] hominis</name>
    <dbReference type="NCBI Taxonomy" id="2764325"/>
    <lineage>
        <taxon>Bacteria</taxon>
        <taxon>Bacillati</taxon>
        <taxon>Bacillota</taxon>
        <taxon>Erysipelotrichia</taxon>
        <taxon>Erysipelotrichales</taxon>
        <taxon>Erysipelotrichaceae</taxon>
        <taxon>Amedibacillus</taxon>
    </lineage>
</organism>
<keyword evidence="1" id="KW-1133">Transmembrane helix</keyword>
<feature type="signal peptide" evidence="2">
    <location>
        <begin position="1"/>
        <end position="24"/>
    </location>
</feature>
<dbReference type="Pfam" id="PF01832">
    <property type="entry name" value="Glucosaminidase"/>
    <property type="match status" value="1"/>
</dbReference>
<gene>
    <name evidence="5" type="ORF">H9Q80_11495</name>
</gene>
<feature type="chain" id="PRO_5028989552" evidence="2">
    <location>
        <begin position="25"/>
        <end position="936"/>
    </location>
</feature>
<dbReference type="InterPro" id="IPR002901">
    <property type="entry name" value="MGlyc_endo_b_GlcNAc-like_dom"/>
</dbReference>
<keyword evidence="2" id="KW-0732">Signal</keyword>
<dbReference type="Pfam" id="PF07523">
    <property type="entry name" value="Big_3"/>
    <property type="match status" value="1"/>
</dbReference>
<evidence type="ECO:0000313" key="5">
    <source>
        <dbReference type="EMBL" id="QNM14301.1"/>
    </source>
</evidence>
<dbReference type="Gene3D" id="2.60.40.3630">
    <property type="match status" value="1"/>
</dbReference>
<evidence type="ECO:0000313" key="6">
    <source>
        <dbReference type="Proteomes" id="UP000515856"/>
    </source>
</evidence>
<evidence type="ECO:0000256" key="1">
    <source>
        <dbReference type="SAM" id="Phobius"/>
    </source>
</evidence>
<feature type="domain" description="Ig-like" evidence="4">
    <location>
        <begin position="588"/>
        <end position="654"/>
    </location>
</feature>
<proteinExistence type="predicted"/>
<keyword evidence="1" id="KW-0812">Transmembrane</keyword>
<evidence type="ECO:0000256" key="2">
    <source>
        <dbReference type="SAM" id="SignalP"/>
    </source>
</evidence>
<feature type="domain" description="Mannosyl-glycoprotein endo-beta-N-acetylglucosamidase-like" evidence="3">
    <location>
        <begin position="295"/>
        <end position="406"/>
    </location>
</feature>
<reference evidence="5 6" key="1">
    <citation type="submission" date="2020-08" db="EMBL/GenBank/DDBJ databases">
        <authorList>
            <person name="Liu C."/>
            <person name="Sun Q."/>
        </authorList>
    </citation>
    <scope>NUCLEOTIDE SEQUENCE [LARGE SCALE GENOMIC DNA]</scope>
    <source>
        <strain evidence="5 6">NSJ-61</strain>
    </source>
</reference>
<dbReference type="InterPro" id="IPR022038">
    <property type="entry name" value="Ig-like_bact"/>
</dbReference>
<dbReference type="GO" id="GO:0004040">
    <property type="term" value="F:amidase activity"/>
    <property type="evidence" value="ECO:0007669"/>
    <property type="project" value="InterPro"/>
</dbReference>
<protein>
    <submittedName>
        <fullName evidence="5">Glucosaminidase domain-containing protein</fullName>
    </submittedName>
</protein>
<keyword evidence="1" id="KW-0472">Membrane</keyword>
<keyword evidence="6" id="KW-1185">Reference proteome</keyword>
<dbReference type="Proteomes" id="UP000515856">
    <property type="component" value="Chromosome"/>
</dbReference>
<dbReference type="KEGG" id="ehn:H9Q80_11495"/>
<dbReference type="AlphaFoldDB" id="A0A7G9GU19"/>
<dbReference type="EMBL" id="CP060636">
    <property type="protein sequence ID" value="QNM14301.1"/>
    <property type="molecule type" value="Genomic_DNA"/>
</dbReference>
<name>A0A7G9GU19_9FIRM</name>
<accession>A0A7G9GU19</accession>